<dbReference type="EMBL" id="NRRV01000009">
    <property type="protein sequence ID" value="MBK1630180.1"/>
    <property type="molecule type" value="Genomic_DNA"/>
</dbReference>
<dbReference type="Pfam" id="PF11746">
    <property type="entry name" value="DUF3303"/>
    <property type="match status" value="1"/>
</dbReference>
<protein>
    <recommendedName>
        <fullName evidence="3">DUF3303 domain-containing protein</fullName>
    </recommendedName>
</protein>
<dbReference type="Proteomes" id="UP000748752">
    <property type="component" value="Unassembled WGS sequence"/>
</dbReference>
<sequence length="87" mass="9787">MLINRTRPDLSPAQYEELARLAQSFYDNIPTGVRLVGDWAADDRSRTFALLETDDPALLERIQAPFAGLVDIETIPVTQVTGWGRRD</sequence>
<name>A0ABS1CE69_9GAMM</name>
<gene>
    <name evidence="1" type="ORF">CKO31_05365</name>
</gene>
<evidence type="ECO:0008006" key="3">
    <source>
        <dbReference type="Google" id="ProtNLM"/>
    </source>
</evidence>
<dbReference type="InterPro" id="IPR021734">
    <property type="entry name" value="DUF3303"/>
</dbReference>
<accession>A0ABS1CE69</accession>
<dbReference type="RefSeq" id="WP_200234776.1">
    <property type="nucleotide sequence ID" value="NZ_NRRV01000009.1"/>
</dbReference>
<evidence type="ECO:0000313" key="2">
    <source>
        <dbReference type="Proteomes" id="UP000748752"/>
    </source>
</evidence>
<comment type="caution">
    <text evidence="1">The sequence shown here is derived from an EMBL/GenBank/DDBJ whole genome shotgun (WGS) entry which is preliminary data.</text>
</comment>
<keyword evidence="2" id="KW-1185">Reference proteome</keyword>
<organism evidence="1 2">
    <name type="scientific">Thiohalocapsa halophila</name>
    <dbReference type="NCBI Taxonomy" id="69359"/>
    <lineage>
        <taxon>Bacteria</taxon>
        <taxon>Pseudomonadati</taxon>
        <taxon>Pseudomonadota</taxon>
        <taxon>Gammaproteobacteria</taxon>
        <taxon>Chromatiales</taxon>
        <taxon>Chromatiaceae</taxon>
        <taxon>Thiohalocapsa</taxon>
    </lineage>
</organism>
<reference evidence="1 2" key="1">
    <citation type="journal article" date="2020" name="Microorganisms">
        <title>Osmotic Adaptation and Compatible Solute Biosynthesis of Phototrophic Bacteria as Revealed from Genome Analyses.</title>
        <authorList>
            <person name="Imhoff J.F."/>
            <person name="Rahn T."/>
            <person name="Kunzel S."/>
            <person name="Keller A."/>
            <person name="Neulinger S.C."/>
        </authorList>
    </citation>
    <scope>NUCLEOTIDE SEQUENCE [LARGE SCALE GENOMIC DNA]</scope>
    <source>
        <strain evidence="1 2">DSM 6210</strain>
    </source>
</reference>
<proteinExistence type="predicted"/>
<evidence type="ECO:0000313" key="1">
    <source>
        <dbReference type="EMBL" id="MBK1630180.1"/>
    </source>
</evidence>